<sequence>MPPTNGIYQKMTCKIAICKERPTKRFTKRPAQIHDLNQPATCKQMSYNLHTNLQNCTCKQTHLQQTDLQQTNDLCQDTIARKKLSIHLQEAVTGDNRLPKKSLPQGFPKNKTNTLTDPNP</sequence>
<protein>
    <submittedName>
        <fullName evidence="1">Uncharacterized protein</fullName>
    </submittedName>
</protein>
<organism evidence="1 2">
    <name type="scientific">Diphasiastrum complanatum</name>
    <name type="common">Issler's clubmoss</name>
    <name type="synonym">Lycopodium complanatum</name>
    <dbReference type="NCBI Taxonomy" id="34168"/>
    <lineage>
        <taxon>Eukaryota</taxon>
        <taxon>Viridiplantae</taxon>
        <taxon>Streptophyta</taxon>
        <taxon>Embryophyta</taxon>
        <taxon>Tracheophyta</taxon>
        <taxon>Lycopodiopsida</taxon>
        <taxon>Lycopodiales</taxon>
        <taxon>Lycopodiaceae</taxon>
        <taxon>Lycopodioideae</taxon>
        <taxon>Diphasiastrum</taxon>
    </lineage>
</organism>
<name>A0ACC2EJS5_DIPCM</name>
<evidence type="ECO:0000313" key="2">
    <source>
        <dbReference type="Proteomes" id="UP001162992"/>
    </source>
</evidence>
<dbReference type="Proteomes" id="UP001162992">
    <property type="component" value="Chromosome 2"/>
</dbReference>
<accession>A0ACC2EJS5</accession>
<evidence type="ECO:0000313" key="1">
    <source>
        <dbReference type="EMBL" id="KAJ7566627.1"/>
    </source>
</evidence>
<gene>
    <name evidence="1" type="ORF">O6H91_02G111700</name>
</gene>
<dbReference type="EMBL" id="CM055093">
    <property type="protein sequence ID" value="KAJ7566627.1"/>
    <property type="molecule type" value="Genomic_DNA"/>
</dbReference>
<keyword evidence="2" id="KW-1185">Reference proteome</keyword>
<proteinExistence type="predicted"/>
<comment type="caution">
    <text evidence="1">The sequence shown here is derived from an EMBL/GenBank/DDBJ whole genome shotgun (WGS) entry which is preliminary data.</text>
</comment>
<reference evidence="2" key="1">
    <citation type="journal article" date="2024" name="Proc. Natl. Acad. Sci. U.S.A.">
        <title>Extraordinary preservation of gene collinearity over three hundred million years revealed in homosporous lycophytes.</title>
        <authorList>
            <person name="Li C."/>
            <person name="Wickell D."/>
            <person name="Kuo L.Y."/>
            <person name="Chen X."/>
            <person name="Nie B."/>
            <person name="Liao X."/>
            <person name="Peng D."/>
            <person name="Ji J."/>
            <person name="Jenkins J."/>
            <person name="Williams M."/>
            <person name="Shu S."/>
            <person name="Plott C."/>
            <person name="Barry K."/>
            <person name="Rajasekar S."/>
            <person name="Grimwood J."/>
            <person name="Han X."/>
            <person name="Sun S."/>
            <person name="Hou Z."/>
            <person name="He W."/>
            <person name="Dai G."/>
            <person name="Sun C."/>
            <person name="Schmutz J."/>
            <person name="Leebens-Mack J.H."/>
            <person name="Li F.W."/>
            <person name="Wang L."/>
        </authorList>
    </citation>
    <scope>NUCLEOTIDE SEQUENCE [LARGE SCALE GENOMIC DNA]</scope>
    <source>
        <strain evidence="2">cv. PW_Plant_1</strain>
    </source>
</reference>